<feature type="domain" description="DUF5660" evidence="3">
    <location>
        <begin position="101"/>
        <end position="211"/>
    </location>
</feature>
<feature type="compositionally biased region" description="Polar residues" evidence="2">
    <location>
        <begin position="30"/>
        <end position="39"/>
    </location>
</feature>
<sequence>MAYQSAKRQNQTQQSKHESLETEKSTSLSGTFSSLAKDTARQTADSFKDIGKGLFEQLMNSDSISEQYPDFRKEVKKDAKSAMNLERGTLFSFRKVEEDRQIEEIKELIQAIRREVQGIKQADAPLMREVKDIERLTIDSMPEQMGIYHVRFLEIVLKVLQSLRLKIGESNTWMQALVNKKAKRGSAFAANSKKQGTQYSLSQEHQVSRNVQ</sequence>
<comment type="caution">
    <text evidence="4">The sequence shown here is derived from an EMBL/GenBank/DDBJ whole genome shotgun (WGS) entry which is preliminary data.</text>
</comment>
<keyword evidence="1" id="KW-0175">Coiled coil</keyword>
<feature type="coiled-coil region" evidence="1">
    <location>
        <begin position="95"/>
        <end position="122"/>
    </location>
</feature>
<organism evidence="4 5">
    <name type="scientific">Candidatus Roizmanbacteria bacterium CG10_big_fil_rev_8_21_14_0_10_39_12</name>
    <dbReference type="NCBI Taxonomy" id="1974852"/>
    <lineage>
        <taxon>Bacteria</taxon>
        <taxon>Candidatus Roizmaniibacteriota</taxon>
    </lineage>
</organism>
<feature type="region of interest" description="Disordered" evidence="2">
    <location>
        <begin position="1"/>
        <end position="39"/>
    </location>
</feature>
<feature type="compositionally biased region" description="Basic and acidic residues" evidence="2">
    <location>
        <begin position="15"/>
        <end position="24"/>
    </location>
</feature>
<dbReference type="EMBL" id="PFEC01000070">
    <property type="protein sequence ID" value="PJE61570.1"/>
    <property type="molecule type" value="Genomic_DNA"/>
</dbReference>
<accession>A0A2M8KNT7</accession>
<proteinExistence type="predicted"/>
<reference evidence="5" key="1">
    <citation type="submission" date="2017-09" db="EMBL/GenBank/DDBJ databases">
        <title>Depth-based differentiation of microbial function through sediment-hosted aquifers and enrichment of novel symbionts in the deep terrestrial subsurface.</title>
        <authorList>
            <person name="Probst A.J."/>
            <person name="Ladd B."/>
            <person name="Jarett J.K."/>
            <person name="Geller-Mcgrath D.E."/>
            <person name="Sieber C.M.K."/>
            <person name="Emerson J.B."/>
            <person name="Anantharaman K."/>
            <person name="Thomas B.C."/>
            <person name="Malmstrom R."/>
            <person name="Stieglmeier M."/>
            <person name="Klingl A."/>
            <person name="Woyke T."/>
            <person name="Ryan C.M."/>
            <person name="Banfield J.F."/>
        </authorList>
    </citation>
    <scope>NUCLEOTIDE SEQUENCE [LARGE SCALE GENOMIC DNA]</scope>
</reference>
<dbReference type="Pfam" id="PF18904">
    <property type="entry name" value="DUF5660"/>
    <property type="match status" value="1"/>
</dbReference>
<protein>
    <recommendedName>
        <fullName evidence="3">DUF5660 domain-containing protein</fullName>
    </recommendedName>
</protein>
<evidence type="ECO:0000313" key="5">
    <source>
        <dbReference type="Proteomes" id="UP000230222"/>
    </source>
</evidence>
<evidence type="ECO:0000256" key="1">
    <source>
        <dbReference type="SAM" id="Coils"/>
    </source>
</evidence>
<dbReference type="AlphaFoldDB" id="A0A2M8KNT7"/>
<evidence type="ECO:0000256" key="2">
    <source>
        <dbReference type="SAM" id="MobiDB-lite"/>
    </source>
</evidence>
<evidence type="ECO:0000313" key="4">
    <source>
        <dbReference type="EMBL" id="PJE61570.1"/>
    </source>
</evidence>
<name>A0A2M8KNT7_9BACT</name>
<evidence type="ECO:0000259" key="3">
    <source>
        <dbReference type="Pfam" id="PF18904"/>
    </source>
</evidence>
<dbReference type="Proteomes" id="UP000230222">
    <property type="component" value="Unassembled WGS sequence"/>
</dbReference>
<dbReference type="InterPro" id="IPR043719">
    <property type="entry name" value="DUF5660"/>
</dbReference>
<gene>
    <name evidence="4" type="ORF">COU87_03900</name>
</gene>
<feature type="compositionally biased region" description="Polar residues" evidence="2">
    <location>
        <begin position="1"/>
        <end position="14"/>
    </location>
</feature>